<dbReference type="PANTHER" id="PTHR41156:SF1">
    <property type="entry name" value="ZASP-LIKE MOTIF DOMAIN-CONTAINING PROTEIN"/>
    <property type="match status" value="1"/>
</dbReference>
<keyword evidence="3" id="KW-1185">Reference proteome</keyword>
<comment type="caution">
    <text evidence="2">The sequence shown here is derived from an EMBL/GenBank/DDBJ whole genome shotgun (WGS) entry which is preliminary data.</text>
</comment>
<dbReference type="AlphaFoldDB" id="A0A4C1SCF5"/>
<feature type="region of interest" description="Disordered" evidence="1">
    <location>
        <begin position="87"/>
        <end position="268"/>
    </location>
</feature>
<feature type="compositionally biased region" description="Basic and acidic residues" evidence="1">
    <location>
        <begin position="232"/>
        <end position="245"/>
    </location>
</feature>
<evidence type="ECO:0000313" key="3">
    <source>
        <dbReference type="Proteomes" id="UP000299102"/>
    </source>
</evidence>
<reference evidence="2 3" key="1">
    <citation type="journal article" date="2019" name="Commun. Biol.">
        <title>The bagworm genome reveals a unique fibroin gene that provides high tensile strength.</title>
        <authorList>
            <person name="Kono N."/>
            <person name="Nakamura H."/>
            <person name="Ohtoshi R."/>
            <person name="Tomita M."/>
            <person name="Numata K."/>
            <person name="Arakawa K."/>
        </authorList>
    </citation>
    <scope>NUCLEOTIDE SEQUENCE [LARGE SCALE GENOMIC DNA]</scope>
</reference>
<proteinExistence type="predicted"/>
<evidence type="ECO:0000313" key="2">
    <source>
        <dbReference type="EMBL" id="GBO99858.1"/>
    </source>
</evidence>
<accession>A0A4C1SCF5</accession>
<dbReference type="PANTHER" id="PTHR41156">
    <property type="entry name" value="AGAP006184-PA"/>
    <property type="match status" value="1"/>
</dbReference>
<sequence length="308" mass="33518">MFITVQLSRSGTPMNKVTTTVKTYTYEVPADQDPTTVPLPPVATHETTYLSTNENLRSTTVVPPAPSPGCQYCTHCNSRLHTRVDTRVTSSPAPAPLPVPPPPQTHSHTTTTHYLSTSDDRTNERIVYPRPANDVHTPYTPHSPHTPHSTAPPQNGHGPYSPSSYKYSETTYSRHDTTERYPANGLSPVAGSPAPFPRPTTPSPGTQQPPKQLDDLLADFPDARYPSQPDGLTRRKVEVTHESSKTSESAPAVRSPPIGNSRNVAGPGVYYPPGHTPFAKKETAAYQASVSDLTLEIYVLICDQSLSF</sequence>
<gene>
    <name evidence="2" type="ORF">EVAR_74245_1</name>
</gene>
<dbReference type="Proteomes" id="UP000299102">
    <property type="component" value="Unassembled WGS sequence"/>
</dbReference>
<feature type="compositionally biased region" description="Polar residues" evidence="1">
    <location>
        <begin position="161"/>
        <end position="171"/>
    </location>
</feature>
<feature type="compositionally biased region" description="Low complexity" evidence="1">
    <location>
        <begin position="105"/>
        <end position="117"/>
    </location>
</feature>
<evidence type="ECO:0000256" key="1">
    <source>
        <dbReference type="SAM" id="MobiDB-lite"/>
    </source>
</evidence>
<feature type="compositionally biased region" description="Pro residues" evidence="1">
    <location>
        <begin position="93"/>
        <end position="104"/>
    </location>
</feature>
<protein>
    <submittedName>
        <fullName evidence="2">Uncharacterized protein</fullName>
    </submittedName>
</protein>
<dbReference type="OrthoDB" id="6372047at2759"/>
<dbReference type="EMBL" id="BGZK01000004">
    <property type="protein sequence ID" value="GBO99858.1"/>
    <property type="molecule type" value="Genomic_DNA"/>
</dbReference>
<name>A0A4C1SCF5_EUMVA</name>
<feature type="compositionally biased region" description="Low complexity" evidence="1">
    <location>
        <begin position="136"/>
        <end position="153"/>
    </location>
</feature>
<organism evidence="2 3">
    <name type="scientific">Eumeta variegata</name>
    <name type="common">Bagworm moth</name>
    <name type="synonym">Eumeta japonica</name>
    <dbReference type="NCBI Taxonomy" id="151549"/>
    <lineage>
        <taxon>Eukaryota</taxon>
        <taxon>Metazoa</taxon>
        <taxon>Ecdysozoa</taxon>
        <taxon>Arthropoda</taxon>
        <taxon>Hexapoda</taxon>
        <taxon>Insecta</taxon>
        <taxon>Pterygota</taxon>
        <taxon>Neoptera</taxon>
        <taxon>Endopterygota</taxon>
        <taxon>Lepidoptera</taxon>
        <taxon>Glossata</taxon>
        <taxon>Ditrysia</taxon>
        <taxon>Tineoidea</taxon>
        <taxon>Psychidae</taxon>
        <taxon>Oiketicinae</taxon>
        <taxon>Eumeta</taxon>
    </lineage>
</organism>